<dbReference type="Proteomes" id="UP000297229">
    <property type="component" value="Unassembled WGS sequence"/>
</dbReference>
<protein>
    <submittedName>
        <fullName evidence="2">Uncharacterized protein</fullName>
    </submittedName>
</protein>
<dbReference type="EMBL" id="PQXM01001275">
    <property type="protein sequence ID" value="TGO58738.1"/>
    <property type="molecule type" value="Genomic_DNA"/>
</dbReference>
<feature type="region of interest" description="Disordered" evidence="1">
    <location>
        <begin position="1"/>
        <end position="53"/>
    </location>
</feature>
<keyword evidence="3" id="KW-1185">Reference proteome</keyword>
<feature type="region of interest" description="Disordered" evidence="1">
    <location>
        <begin position="296"/>
        <end position="333"/>
    </location>
</feature>
<organism evidence="2 3">
    <name type="scientific">Botrytis elliptica</name>
    <dbReference type="NCBI Taxonomy" id="278938"/>
    <lineage>
        <taxon>Eukaryota</taxon>
        <taxon>Fungi</taxon>
        <taxon>Dikarya</taxon>
        <taxon>Ascomycota</taxon>
        <taxon>Pezizomycotina</taxon>
        <taxon>Leotiomycetes</taxon>
        <taxon>Helotiales</taxon>
        <taxon>Sclerotiniaceae</taxon>
        <taxon>Botrytis</taxon>
    </lineage>
</organism>
<feature type="compositionally biased region" description="Low complexity" evidence="1">
    <location>
        <begin position="42"/>
        <end position="53"/>
    </location>
</feature>
<name>A0A4Z1IAW2_9HELO</name>
<proteinExistence type="predicted"/>
<evidence type="ECO:0000313" key="2">
    <source>
        <dbReference type="EMBL" id="TGO58738.1"/>
    </source>
</evidence>
<feature type="compositionally biased region" description="Acidic residues" evidence="1">
    <location>
        <begin position="309"/>
        <end position="320"/>
    </location>
</feature>
<feature type="compositionally biased region" description="Low complexity" evidence="1">
    <location>
        <begin position="296"/>
        <end position="306"/>
    </location>
</feature>
<accession>A0A4Z1IAW2</accession>
<reference evidence="2 3" key="1">
    <citation type="submission" date="2017-12" db="EMBL/GenBank/DDBJ databases">
        <title>Comparative genomics of Botrytis spp.</title>
        <authorList>
            <person name="Valero-Jimenez C.A."/>
            <person name="Tapia P."/>
            <person name="Veloso J."/>
            <person name="Silva-Moreno E."/>
            <person name="Staats M."/>
            <person name="Valdes J.H."/>
            <person name="Van Kan J.A.L."/>
        </authorList>
    </citation>
    <scope>NUCLEOTIDE SEQUENCE [LARGE SCALE GENOMIC DNA]</scope>
    <source>
        <strain evidence="2 3">Be9601</strain>
    </source>
</reference>
<evidence type="ECO:0000313" key="3">
    <source>
        <dbReference type="Proteomes" id="UP000297229"/>
    </source>
</evidence>
<evidence type="ECO:0000256" key="1">
    <source>
        <dbReference type="SAM" id="MobiDB-lite"/>
    </source>
</evidence>
<comment type="caution">
    <text evidence="2">The sequence shown here is derived from an EMBL/GenBank/DDBJ whole genome shotgun (WGS) entry which is preliminary data.</text>
</comment>
<gene>
    <name evidence="2" type="ORF">BELL_1277g00010</name>
</gene>
<sequence>MPSTPAPNRKRRRASSTSFDGASASKRANAQSQIDSDDSDNDNGSIQSIRSSSSSWSADDEVLLQRTSKAEEVLWKRCLEIHSITPYELIPHGEYVDISTNHEINGSDDSKIPNTNWSDSFITELTSLVICPIFHGNIPLLHHAIRLATWHRLGQQHRQDPGYFTSDSGKSRLLGELEGSLDSELFTEIRTMINERIPDGFSDHCSFVGNIKDCVGRFAKPKTIQLGVSNRDLEAIADAWNQYVEEQDDIKIDLLLSSTKEYRKVYNVRRKAFESRNDIISMDRDSILSRKKSAILESRASDSSSSHAEDEEEEDDEDEGSPTIELPTRAQSL</sequence>
<dbReference type="AlphaFoldDB" id="A0A4Z1IAW2"/>